<dbReference type="GO" id="GO:0006508">
    <property type="term" value="P:proteolysis"/>
    <property type="evidence" value="ECO:0007669"/>
    <property type="project" value="UniProtKB-KW"/>
</dbReference>
<keyword evidence="7" id="KW-0031">Aminopeptidase</keyword>
<dbReference type="EMBL" id="QXIS01000015">
    <property type="protein sequence ID" value="RIE06323.1"/>
    <property type="molecule type" value="Genomic_DNA"/>
</dbReference>
<evidence type="ECO:0000313" key="8">
    <source>
        <dbReference type="Proteomes" id="UP000266328"/>
    </source>
</evidence>
<dbReference type="InterPro" id="IPR000587">
    <property type="entry name" value="Creatinase_N"/>
</dbReference>
<keyword evidence="2" id="KW-0479">Metal-binding</keyword>
<keyword evidence="4" id="KW-0482">Metalloprotease</keyword>
<name>A0A398CUT4_9BACT</name>
<dbReference type="GO" id="GO:0004177">
    <property type="term" value="F:aminopeptidase activity"/>
    <property type="evidence" value="ECO:0007669"/>
    <property type="project" value="UniProtKB-KW"/>
</dbReference>
<evidence type="ECO:0000256" key="2">
    <source>
        <dbReference type="ARBA" id="ARBA00022723"/>
    </source>
</evidence>
<keyword evidence="8" id="KW-1185">Reference proteome</keyword>
<dbReference type="Proteomes" id="UP000266328">
    <property type="component" value="Unassembled WGS sequence"/>
</dbReference>
<dbReference type="PROSITE" id="PS00491">
    <property type="entry name" value="PROLINE_PEPTIDASE"/>
    <property type="match status" value="1"/>
</dbReference>
<accession>A0A398CUT4</accession>
<dbReference type="CDD" id="cd01092">
    <property type="entry name" value="APP-like"/>
    <property type="match status" value="1"/>
</dbReference>
<dbReference type="InterPro" id="IPR036005">
    <property type="entry name" value="Creatinase/aminopeptidase-like"/>
</dbReference>
<dbReference type="OrthoDB" id="9806388at2"/>
<dbReference type="SUPFAM" id="SSF53092">
    <property type="entry name" value="Creatinase/prolidase N-terminal domain"/>
    <property type="match status" value="1"/>
</dbReference>
<dbReference type="SUPFAM" id="SSF55920">
    <property type="entry name" value="Creatinase/aminopeptidase"/>
    <property type="match status" value="1"/>
</dbReference>
<keyword evidence="1" id="KW-0645">Protease</keyword>
<dbReference type="PANTHER" id="PTHR46112">
    <property type="entry name" value="AMINOPEPTIDASE"/>
    <property type="match status" value="1"/>
</dbReference>
<reference evidence="7 8" key="1">
    <citation type="submission" date="2018-09" db="EMBL/GenBank/DDBJ databases">
        <title>Discovery and Ecogenomic Context for Candidatus Cryosericales, a Global Caldiserica Order Active in Thawing Permafrost.</title>
        <authorList>
            <person name="Martinez M.A."/>
            <person name="Woodcroft B.J."/>
            <person name="Ignacio Espinoza J.C."/>
            <person name="Zayed A."/>
            <person name="Singleton C.M."/>
            <person name="Boyd J."/>
            <person name="Li Y.-F."/>
            <person name="Purvine S."/>
            <person name="Maughan H."/>
            <person name="Hodgkins S.B."/>
            <person name="Anderson D."/>
            <person name="Sederholm M."/>
            <person name="Temperton B."/>
            <person name="Saleska S.R."/>
            <person name="Tyson G.W."/>
            <person name="Rich V.I."/>
        </authorList>
    </citation>
    <scope>NUCLEOTIDE SEQUENCE [LARGE SCALE GENOMIC DNA]</scope>
    <source>
        <strain evidence="7 8">SMC7</strain>
    </source>
</reference>
<dbReference type="InterPro" id="IPR000994">
    <property type="entry name" value="Pept_M24"/>
</dbReference>
<dbReference type="PRINTS" id="PR00599">
    <property type="entry name" value="MAPEPTIDASE"/>
</dbReference>
<dbReference type="InterPro" id="IPR001714">
    <property type="entry name" value="Pept_M24_MAP"/>
</dbReference>
<dbReference type="Pfam" id="PF01321">
    <property type="entry name" value="Creatinase_N"/>
    <property type="match status" value="1"/>
</dbReference>
<dbReference type="RefSeq" id="WP_119088859.1">
    <property type="nucleotide sequence ID" value="NZ_QXIS01000015.1"/>
</dbReference>
<feature type="domain" description="Creatinase N-terminal" evidence="6">
    <location>
        <begin position="9"/>
        <end position="134"/>
    </location>
</feature>
<dbReference type="InterPro" id="IPR029149">
    <property type="entry name" value="Creatin/AminoP/Spt16_N"/>
</dbReference>
<proteinExistence type="predicted"/>
<dbReference type="AlphaFoldDB" id="A0A398CUT4"/>
<evidence type="ECO:0000259" key="5">
    <source>
        <dbReference type="Pfam" id="PF00557"/>
    </source>
</evidence>
<dbReference type="Gene3D" id="3.40.350.10">
    <property type="entry name" value="Creatinase/prolidase N-terminal domain"/>
    <property type="match status" value="1"/>
</dbReference>
<evidence type="ECO:0000259" key="6">
    <source>
        <dbReference type="Pfam" id="PF01321"/>
    </source>
</evidence>
<dbReference type="PANTHER" id="PTHR46112:SF3">
    <property type="entry name" value="AMINOPEPTIDASE YPDF"/>
    <property type="match status" value="1"/>
</dbReference>
<gene>
    <name evidence="7" type="ORF">SMC7_02795</name>
</gene>
<evidence type="ECO:0000256" key="4">
    <source>
        <dbReference type="ARBA" id="ARBA00023049"/>
    </source>
</evidence>
<sequence length="360" mass="38925">MENSYYKRRIELLRERMAGANVDSFFTLAAPSMRYLTGFTGEEGYLLALHDGMHLVVDGRFTTQAQEECPWVDVILYTGHFSRSIANLLVGDHAHWLGFEKERVSFVQAEQMRAAFPSVTMVPTESVVEGMRIVKDAGELGIMRAAGRVADKAFNAMIGQLKAGMTENDVAALLEYEMRKAGAQGTSFPTIVGSGARGALPHGIASGKVIQSGDVIVIDFGVNYEGYMSDCTRTVALGEQPADVLDVYAKLRGAQQFGLDCIKAGVSSRSVDTAVRGKLDESGLAQYFTHGLGHGVGLEIHEVPRLSQGTDTVLEPGQVVTCEPGVYLPGRYGMRIEDSVIVTATGLESLTELPKELVLP</sequence>
<evidence type="ECO:0000256" key="1">
    <source>
        <dbReference type="ARBA" id="ARBA00022670"/>
    </source>
</evidence>
<dbReference type="GO" id="GO:0046872">
    <property type="term" value="F:metal ion binding"/>
    <property type="evidence" value="ECO:0007669"/>
    <property type="project" value="UniProtKB-KW"/>
</dbReference>
<protein>
    <submittedName>
        <fullName evidence="7">Aminopeptidase P family protein</fullName>
    </submittedName>
</protein>
<dbReference type="InterPro" id="IPR001131">
    <property type="entry name" value="Peptidase_M24B_aminopep-P_CS"/>
</dbReference>
<evidence type="ECO:0000256" key="3">
    <source>
        <dbReference type="ARBA" id="ARBA00022801"/>
    </source>
</evidence>
<keyword evidence="3" id="KW-0378">Hydrolase</keyword>
<organism evidence="7 8">
    <name type="scientific">Candidatus Cryosericum terrychapinii</name>
    <dbReference type="NCBI Taxonomy" id="2290919"/>
    <lineage>
        <taxon>Bacteria</taxon>
        <taxon>Pseudomonadati</taxon>
        <taxon>Caldisericota/Cryosericota group</taxon>
        <taxon>Candidatus Cryosericota</taxon>
        <taxon>Candidatus Cryosericia</taxon>
        <taxon>Candidatus Cryosericales</taxon>
        <taxon>Candidatus Cryosericaceae</taxon>
        <taxon>Candidatus Cryosericum</taxon>
    </lineage>
</organism>
<feature type="domain" description="Peptidase M24" evidence="5">
    <location>
        <begin position="142"/>
        <end position="344"/>
    </location>
</feature>
<dbReference type="GO" id="GO:0008235">
    <property type="term" value="F:metalloexopeptidase activity"/>
    <property type="evidence" value="ECO:0007669"/>
    <property type="project" value="UniProtKB-ARBA"/>
</dbReference>
<dbReference type="Pfam" id="PF00557">
    <property type="entry name" value="Peptidase_M24"/>
    <property type="match status" value="1"/>
</dbReference>
<evidence type="ECO:0000313" key="7">
    <source>
        <dbReference type="EMBL" id="RIE06323.1"/>
    </source>
</evidence>
<comment type="caution">
    <text evidence="7">The sequence shown here is derived from an EMBL/GenBank/DDBJ whole genome shotgun (WGS) entry which is preliminary data.</text>
</comment>
<dbReference type="InterPro" id="IPR050659">
    <property type="entry name" value="Peptidase_M24B"/>
</dbReference>
<dbReference type="Gene3D" id="3.90.230.10">
    <property type="entry name" value="Creatinase/methionine aminopeptidase superfamily"/>
    <property type="match status" value="1"/>
</dbReference>